<dbReference type="EMBL" id="FMID01000047">
    <property type="protein sequence ID" value="SCL76181.1"/>
    <property type="molecule type" value="Genomic_DNA"/>
</dbReference>
<protein>
    <submittedName>
        <fullName evidence="1">Uncharacterized protein</fullName>
    </submittedName>
</protein>
<accession>A0A1M4MML3</accession>
<dbReference type="RefSeq" id="WP_256713020.1">
    <property type="nucleotide sequence ID" value="NZ_FMID01000047.1"/>
</dbReference>
<name>A0A1M4MML3_9EURY</name>
<evidence type="ECO:0000313" key="1">
    <source>
        <dbReference type="EMBL" id="SCL76181.1"/>
    </source>
</evidence>
<organism evidence="1 2">
    <name type="scientific">Methanoculleus chikugoensis</name>
    <dbReference type="NCBI Taxonomy" id="118126"/>
    <lineage>
        <taxon>Archaea</taxon>
        <taxon>Methanobacteriati</taxon>
        <taxon>Methanobacteriota</taxon>
        <taxon>Stenosarchaea group</taxon>
        <taxon>Methanomicrobia</taxon>
        <taxon>Methanomicrobiales</taxon>
        <taxon>Methanomicrobiaceae</taxon>
        <taxon>Methanoculleus</taxon>
    </lineage>
</organism>
<reference evidence="1 2" key="1">
    <citation type="submission" date="2016-08" db="EMBL/GenBank/DDBJ databases">
        <authorList>
            <person name="Seilhamer J.J."/>
        </authorList>
    </citation>
    <scope>NUCLEOTIDE SEQUENCE [LARGE SCALE GENOMIC DNA]</scope>
    <source>
        <strain evidence="1">L21-II-0</strain>
    </source>
</reference>
<evidence type="ECO:0000313" key="2">
    <source>
        <dbReference type="Proteomes" id="UP000184671"/>
    </source>
</evidence>
<dbReference type="Proteomes" id="UP000184671">
    <property type="component" value="Unassembled WGS sequence"/>
</dbReference>
<sequence length="42" mass="4911">MADETEKKMPNPADRFCWGADDLIITRKQEKDEPKPDNTIVY</sequence>
<gene>
    <name evidence="1" type="ORF">L21_2103</name>
</gene>
<dbReference type="AlphaFoldDB" id="A0A1M4MML3"/>
<proteinExistence type="predicted"/>